<gene>
    <name evidence="1" type="ORF">ABEB36_006287</name>
</gene>
<proteinExistence type="predicted"/>
<reference evidence="1 2" key="1">
    <citation type="submission" date="2024-05" db="EMBL/GenBank/DDBJ databases">
        <title>Genetic variation in Jamaican populations of the coffee berry borer (Hypothenemus hampei).</title>
        <authorList>
            <person name="Errbii M."/>
            <person name="Myrie A."/>
        </authorList>
    </citation>
    <scope>NUCLEOTIDE SEQUENCE [LARGE SCALE GENOMIC DNA]</scope>
    <source>
        <strain evidence="1">JA-Hopewell-2020-01-JO</strain>
        <tissue evidence="1">Whole body</tissue>
    </source>
</reference>
<feature type="non-terminal residue" evidence="1">
    <location>
        <position position="1"/>
    </location>
</feature>
<evidence type="ECO:0000313" key="2">
    <source>
        <dbReference type="Proteomes" id="UP001566132"/>
    </source>
</evidence>
<dbReference type="EMBL" id="JBDJPC010000005">
    <property type="protein sequence ID" value="KAL1500862.1"/>
    <property type="molecule type" value="Genomic_DNA"/>
</dbReference>
<protein>
    <submittedName>
        <fullName evidence="1">Uncharacterized protein</fullName>
    </submittedName>
</protein>
<sequence>SLGPDRIPGANAKKIAKKSGENSWIFPLKKIASSRYFNDNVRVALFYGQEWCLDNFGYFSL</sequence>
<organism evidence="1 2">
    <name type="scientific">Hypothenemus hampei</name>
    <name type="common">Coffee berry borer</name>
    <dbReference type="NCBI Taxonomy" id="57062"/>
    <lineage>
        <taxon>Eukaryota</taxon>
        <taxon>Metazoa</taxon>
        <taxon>Ecdysozoa</taxon>
        <taxon>Arthropoda</taxon>
        <taxon>Hexapoda</taxon>
        <taxon>Insecta</taxon>
        <taxon>Pterygota</taxon>
        <taxon>Neoptera</taxon>
        <taxon>Endopterygota</taxon>
        <taxon>Coleoptera</taxon>
        <taxon>Polyphaga</taxon>
        <taxon>Cucujiformia</taxon>
        <taxon>Curculionidae</taxon>
        <taxon>Scolytinae</taxon>
        <taxon>Hypothenemus</taxon>
    </lineage>
</organism>
<dbReference type="AlphaFoldDB" id="A0ABD1ES76"/>
<name>A0ABD1ES76_HYPHA</name>
<keyword evidence="2" id="KW-1185">Reference proteome</keyword>
<accession>A0ABD1ES76</accession>
<dbReference type="Proteomes" id="UP001566132">
    <property type="component" value="Unassembled WGS sequence"/>
</dbReference>
<comment type="caution">
    <text evidence="1">The sequence shown here is derived from an EMBL/GenBank/DDBJ whole genome shotgun (WGS) entry which is preliminary data.</text>
</comment>
<evidence type="ECO:0000313" key="1">
    <source>
        <dbReference type="EMBL" id="KAL1500862.1"/>
    </source>
</evidence>